<feature type="transmembrane region" description="Helical" evidence="6">
    <location>
        <begin position="268"/>
        <end position="295"/>
    </location>
</feature>
<sequence>MRLLALGLFLGILLIQLLASLPPKEWGYGLIVVVPAILFLWRLRVFLAVLIGVLYVSLIAHQHILQQLPKSVSGKDLIVEGVVTSIPDNRGTGRRFRFQIDKVHTNNNPTQSLSLNGEVRLSWYRTLQTPKAGEKWRLVVRLKQGYGFRNPGGFDYEKWLFSERLIATGYVRKSAENKRLEVARPYAVNTFRSYILEKIHALVPDTSQAAIISALAVASRAGITDEQWTIFRSTGTNHLIAISGLHIGLVAGFGFLLVWPIWWLFPRLYLWMPVQIAGGVAGAGLAIGYALLAGLTLPTQRALIMVLAVLFALLVKRRYASSTVFSLALFLVLLFDPLAVLSSGFWLSFIAVGLIFYALKRPSLPKGLNLISIQLLLSLAMLPLTLALFGTGSLSSPIANLFAIPWVSIFVVPLILLGIVSLMIYEPFAEILFNMAGTSIDILFQVLSALSHPLLSISLPEVPMFITLLAFVGVIVLWLPYKTPWRWLGLTLILPLLWVKPESVKEGAFRFYSLDVGQGTASVVQTKNHILLYDAGPKAGKHFDTGKLVVVPFLRAKGMQKLDMLAISHEDMDHRGGAQAVMKVVPVEQVMSSNILLIPNTQRCEAGQHWQWDGVSFEVLFPAAEDYERELSDNNLSCVIRVSNAHHHLLLAGDIEKEAEQDLLSRYGKQLKSEVMTVPHHGSKTSSTESFLDAVSSDLAINSAAYMSRFNHPAPSIQQRYIERDIRFLSNVEEGAIQLDFPASEEPYEIYSYRQENQRYWHHSSKN</sequence>
<keyword evidence="2" id="KW-1003">Cell membrane</keyword>
<feature type="domain" description="Metallo-beta-lactamase" evidence="7">
    <location>
        <begin position="518"/>
        <end position="709"/>
    </location>
</feature>
<evidence type="ECO:0000256" key="4">
    <source>
        <dbReference type="ARBA" id="ARBA00022989"/>
    </source>
</evidence>
<feature type="transmembrane region" description="Helical" evidence="6">
    <location>
        <begin position="462"/>
        <end position="481"/>
    </location>
</feature>
<feature type="transmembrane region" description="Helical" evidence="6">
    <location>
        <begin position="402"/>
        <end position="424"/>
    </location>
</feature>
<feature type="transmembrane region" description="Helical" evidence="6">
    <location>
        <begin position="302"/>
        <end position="319"/>
    </location>
</feature>
<proteinExistence type="predicted"/>
<evidence type="ECO:0000256" key="1">
    <source>
        <dbReference type="ARBA" id="ARBA00004651"/>
    </source>
</evidence>
<dbReference type="AlphaFoldDB" id="A0A6S6SB04"/>
<evidence type="ECO:0000256" key="6">
    <source>
        <dbReference type="SAM" id="Phobius"/>
    </source>
</evidence>
<dbReference type="InterPro" id="IPR004477">
    <property type="entry name" value="ComEC_N"/>
</dbReference>
<feature type="transmembrane region" description="Helical" evidence="6">
    <location>
        <begin position="325"/>
        <end position="358"/>
    </location>
</feature>
<dbReference type="GO" id="GO:0005886">
    <property type="term" value="C:plasma membrane"/>
    <property type="evidence" value="ECO:0007669"/>
    <property type="project" value="UniProtKB-SubCell"/>
</dbReference>
<feature type="transmembrane region" description="Helical" evidence="6">
    <location>
        <begin position="431"/>
        <end position="450"/>
    </location>
</feature>
<dbReference type="NCBIfam" id="TIGR00361">
    <property type="entry name" value="ComEC_Rec2"/>
    <property type="match status" value="1"/>
</dbReference>
<evidence type="ECO:0000256" key="5">
    <source>
        <dbReference type="ARBA" id="ARBA00023136"/>
    </source>
</evidence>
<dbReference type="GO" id="GO:0030420">
    <property type="term" value="P:establishment of competence for transformation"/>
    <property type="evidence" value="ECO:0007669"/>
    <property type="project" value="InterPro"/>
</dbReference>
<evidence type="ECO:0000256" key="2">
    <source>
        <dbReference type="ARBA" id="ARBA00022475"/>
    </source>
</evidence>
<protein>
    <submittedName>
        <fullName evidence="8">DNA internalization-related competence protein ComEC/Rec2</fullName>
    </submittedName>
</protein>
<dbReference type="Pfam" id="PF00753">
    <property type="entry name" value="Lactamase_B"/>
    <property type="match status" value="1"/>
</dbReference>
<dbReference type="InterPro" id="IPR004797">
    <property type="entry name" value="Competence_ComEC/Rec2"/>
</dbReference>
<dbReference type="SUPFAM" id="SSF56281">
    <property type="entry name" value="Metallo-hydrolase/oxidoreductase"/>
    <property type="match status" value="1"/>
</dbReference>
<dbReference type="Pfam" id="PF13567">
    <property type="entry name" value="DUF4131"/>
    <property type="match status" value="1"/>
</dbReference>
<evidence type="ECO:0000259" key="7">
    <source>
        <dbReference type="SMART" id="SM00849"/>
    </source>
</evidence>
<evidence type="ECO:0000313" key="8">
    <source>
        <dbReference type="EMBL" id="CAA6803366.1"/>
    </source>
</evidence>
<keyword evidence="5 6" id="KW-0472">Membrane</keyword>
<reference evidence="8" key="1">
    <citation type="submission" date="2020-01" db="EMBL/GenBank/DDBJ databases">
        <authorList>
            <person name="Meier V. D."/>
            <person name="Meier V D."/>
        </authorList>
    </citation>
    <scope>NUCLEOTIDE SEQUENCE</scope>
    <source>
        <strain evidence="8">HLG_WM_MAG_07</strain>
    </source>
</reference>
<dbReference type="InterPro" id="IPR035681">
    <property type="entry name" value="ComA-like_MBL"/>
</dbReference>
<dbReference type="EMBL" id="CACVAY010000015">
    <property type="protein sequence ID" value="CAA6803366.1"/>
    <property type="molecule type" value="Genomic_DNA"/>
</dbReference>
<organism evidence="8">
    <name type="scientific">uncultured Thiotrichaceae bacterium</name>
    <dbReference type="NCBI Taxonomy" id="298394"/>
    <lineage>
        <taxon>Bacteria</taxon>
        <taxon>Pseudomonadati</taxon>
        <taxon>Pseudomonadota</taxon>
        <taxon>Gammaproteobacteria</taxon>
        <taxon>Thiotrichales</taxon>
        <taxon>Thiotrichaceae</taxon>
        <taxon>environmental samples</taxon>
    </lineage>
</organism>
<keyword evidence="3 6" id="KW-0812">Transmembrane</keyword>
<name>A0A6S6SB04_9GAMM</name>
<dbReference type="PANTHER" id="PTHR30619">
    <property type="entry name" value="DNA INTERNALIZATION/COMPETENCE PROTEIN COMEC/REC2"/>
    <property type="match status" value="1"/>
</dbReference>
<dbReference type="NCBIfam" id="TIGR00360">
    <property type="entry name" value="ComEC_N-term"/>
    <property type="match status" value="1"/>
</dbReference>
<dbReference type="Gene3D" id="3.60.15.10">
    <property type="entry name" value="Ribonuclease Z/Hydroxyacylglutathione hydrolase-like"/>
    <property type="match status" value="1"/>
</dbReference>
<feature type="transmembrane region" description="Helical" evidence="6">
    <location>
        <begin position="239"/>
        <end position="262"/>
    </location>
</feature>
<dbReference type="Pfam" id="PF03772">
    <property type="entry name" value="Competence"/>
    <property type="match status" value="1"/>
</dbReference>
<accession>A0A6S6SB04</accession>
<dbReference type="InterPro" id="IPR036866">
    <property type="entry name" value="RibonucZ/Hydroxyglut_hydro"/>
</dbReference>
<dbReference type="InterPro" id="IPR001279">
    <property type="entry name" value="Metallo-B-lactamas"/>
</dbReference>
<dbReference type="SMART" id="SM00849">
    <property type="entry name" value="Lactamase_B"/>
    <property type="match status" value="1"/>
</dbReference>
<dbReference type="CDD" id="cd07731">
    <property type="entry name" value="ComA-like_MBL-fold"/>
    <property type="match status" value="1"/>
</dbReference>
<dbReference type="PANTHER" id="PTHR30619:SF1">
    <property type="entry name" value="RECOMBINATION PROTEIN 2"/>
    <property type="match status" value="1"/>
</dbReference>
<dbReference type="InterPro" id="IPR025405">
    <property type="entry name" value="DUF4131"/>
</dbReference>
<feature type="transmembrane region" description="Helical" evidence="6">
    <location>
        <begin position="30"/>
        <end position="60"/>
    </location>
</feature>
<feature type="transmembrane region" description="Helical" evidence="6">
    <location>
        <begin position="370"/>
        <end position="390"/>
    </location>
</feature>
<comment type="subcellular location">
    <subcellularLocation>
        <location evidence="1">Cell membrane</location>
        <topology evidence="1">Multi-pass membrane protein</topology>
    </subcellularLocation>
</comment>
<gene>
    <name evidence="8" type="ORF">HELGO_WM11219</name>
</gene>
<keyword evidence="4 6" id="KW-1133">Transmembrane helix</keyword>
<evidence type="ECO:0000256" key="3">
    <source>
        <dbReference type="ARBA" id="ARBA00022692"/>
    </source>
</evidence>
<dbReference type="InterPro" id="IPR052159">
    <property type="entry name" value="Competence_DNA_uptake"/>
</dbReference>